<protein>
    <submittedName>
        <fullName evidence="1">Uncharacterized protein</fullName>
    </submittedName>
</protein>
<name>A0A0H2WY50_STAAC</name>
<reference evidence="1 2" key="1">
    <citation type="journal article" date="2005" name="J. Bacteriol.">
        <title>Insights on evolution of virulence and resistance from the complete genome analysis of an early methicillin-resistant Staphylococcus aureus strain and a biofilm-producing methicillin-resistant Staphylococcus epidermidis strain.</title>
        <authorList>
            <person name="Gill S.R."/>
            <person name="Fouts D.E."/>
            <person name="Archer G.L."/>
            <person name="Mongodin E.F."/>
            <person name="Deboy R.T."/>
            <person name="Ravel J."/>
            <person name="Paulsen I.T."/>
            <person name="Kolonay J.F."/>
            <person name="Brinkac L."/>
            <person name="Beanan M."/>
            <person name="Dodson R.J."/>
            <person name="Daugherty S.C."/>
            <person name="Madupu R."/>
            <person name="Angiuoli S.V."/>
            <person name="Durkin A.S."/>
            <person name="Haft D.H."/>
            <person name="Vamathevan J."/>
            <person name="Khouri H."/>
            <person name="Utterback T."/>
            <person name="Lee C."/>
            <person name="Dimitrov G."/>
            <person name="Jiang L."/>
            <person name="Qin H."/>
            <person name="Weidman J."/>
            <person name="Tran K."/>
            <person name="Kang K."/>
            <person name="Hance I.R."/>
            <person name="Nelson K.E."/>
            <person name="Fraser C.M."/>
        </authorList>
    </citation>
    <scope>NUCLEOTIDE SEQUENCE [LARGE SCALE GENOMIC DNA]</scope>
    <source>
        <strain evidence="1 2">COL</strain>
    </source>
</reference>
<gene>
    <name evidence="1" type="ordered locus">SACOL2492</name>
</gene>
<dbReference type="EMBL" id="CP000046">
    <property type="protein sequence ID" value="AAW37271.1"/>
    <property type="molecule type" value="Genomic_DNA"/>
</dbReference>
<organism evidence="1 2">
    <name type="scientific">Staphylococcus aureus (strain COL)</name>
    <dbReference type="NCBI Taxonomy" id="93062"/>
    <lineage>
        <taxon>Bacteria</taxon>
        <taxon>Bacillati</taxon>
        <taxon>Bacillota</taxon>
        <taxon>Bacilli</taxon>
        <taxon>Bacillales</taxon>
        <taxon>Staphylococcaceae</taxon>
        <taxon>Staphylococcus</taxon>
    </lineage>
</organism>
<dbReference type="RefSeq" id="WP_001790144.1">
    <property type="nucleotide sequence ID" value="NZ_JBGOFO010000004.1"/>
</dbReference>
<proteinExistence type="predicted"/>
<dbReference type="KEGG" id="sac:SACOL2492"/>
<dbReference type="AlphaFoldDB" id="A0A0H2WY50"/>
<evidence type="ECO:0000313" key="2">
    <source>
        <dbReference type="Proteomes" id="UP000000530"/>
    </source>
</evidence>
<evidence type="ECO:0000313" key="1">
    <source>
        <dbReference type="EMBL" id="AAW37271.1"/>
    </source>
</evidence>
<dbReference type="Proteomes" id="UP000000530">
    <property type="component" value="Chromosome"/>
</dbReference>
<sequence>MSYIIKFTFKFFEMATYISQLTLDIELVSSELLVILPGFI</sequence>
<dbReference type="HOGENOM" id="CLU_3296762_0_0_9"/>
<accession>A0A0H2WY50</accession>